<dbReference type="InterPro" id="IPR025392">
    <property type="entry name" value="DUF4124"/>
</dbReference>
<evidence type="ECO:0000313" key="3">
    <source>
        <dbReference type="Proteomes" id="UP000035760"/>
    </source>
</evidence>
<accession>W6M6G3</accession>
<reference evidence="2" key="2">
    <citation type="submission" date="2014-03" db="EMBL/GenBank/DDBJ databases">
        <title>Candidatus Competibacter-lineage genomes retrieved from metagenomes reveal functional metabolic diversity.</title>
        <authorList>
            <person name="McIlroy S.J."/>
            <person name="Albertsen M."/>
            <person name="Andresen E.K."/>
            <person name="Saunders A.M."/>
            <person name="Kristiansen R."/>
            <person name="Stokholm-Bjerregaard M."/>
            <person name="Nielsen K.L."/>
            <person name="Nielsen P.H."/>
        </authorList>
    </citation>
    <scope>NUCLEOTIDE SEQUENCE</scope>
    <source>
        <strain evidence="2">Run_A_D11</strain>
    </source>
</reference>
<keyword evidence="3" id="KW-1185">Reference proteome</keyword>
<dbReference type="Pfam" id="PF13511">
    <property type="entry name" value="DUF4124"/>
    <property type="match status" value="1"/>
</dbReference>
<gene>
    <name evidence="2" type="ORF">BN873_270005</name>
</gene>
<dbReference type="RefSeq" id="WP_048672144.1">
    <property type="nucleotide sequence ID" value="NZ_CBTJ020000033.1"/>
</dbReference>
<feature type="domain" description="DUF4124" evidence="1">
    <location>
        <begin position="31"/>
        <end position="70"/>
    </location>
</feature>
<dbReference type="AlphaFoldDB" id="W6M6G3"/>
<evidence type="ECO:0000259" key="1">
    <source>
        <dbReference type="Pfam" id="PF13511"/>
    </source>
</evidence>
<protein>
    <recommendedName>
        <fullName evidence="1">DUF4124 domain-containing protein</fullName>
    </recommendedName>
</protein>
<organism evidence="2 3">
    <name type="scientific">Candidatus Competibacter denitrificans Run_A_D11</name>
    <dbReference type="NCBI Taxonomy" id="1400863"/>
    <lineage>
        <taxon>Bacteria</taxon>
        <taxon>Pseudomonadati</taxon>
        <taxon>Pseudomonadota</taxon>
        <taxon>Gammaproteobacteria</taxon>
        <taxon>Candidatus Competibacteraceae</taxon>
        <taxon>Candidatus Competibacter</taxon>
    </lineage>
</organism>
<reference evidence="2" key="1">
    <citation type="submission" date="2013-07" db="EMBL/GenBank/DDBJ databases">
        <authorList>
            <person name="McIlroy S."/>
        </authorList>
    </citation>
    <scope>NUCLEOTIDE SEQUENCE [LARGE SCALE GENOMIC DNA]</scope>
    <source>
        <strain evidence="2">Run_A_D11</strain>
    </source>
</reference>
<dbReference type="Proteomes" id="UP000035760">
    <property type="component" value="Unassembled WGS sequence"/>
</dbReference>
<sequence>MLLKRMTALVVGTLRMGRRKRLALLGHLAIVLVLNGSAQAQVYKWTDAEGRVHYGNQSPPVGTESAQTLDIPSRPAPSGKIDNVGDLRRATRRLRELRALNRGVSVSELDRPTNHRNRAKSREPVYIGYEDQTKIDNLNADIRRLSASSVETPANRSRSLRAAKAELRQIYRKYGMHSP</sequence>
<name>W6M6G3_9GAMM</name>
<dbReference type="EMBL" id="CBTJ020000033">
    <property type="protein sequence ID" value="CDI02209.1"/>
    <property type="molecule type" value="Genomic_DNA"/>
</dbReference>
<comment type="caution">
    <text evidence="2">The sequence shown here is derived from an EMBL/GenBank/DDBJ whole genome shotgun (WGS) entry which is preliminary data.</text>
</comment>
<evidence type="ECO:0000313" key="2">
    <source>
        <dbReference type="EMBL" id="CDI02209.1"/>
    </source>
</evidence>
<proteinExistence type="predicted"/>